<feature type="region of interest" description="Disordered" evidence="1">
    <location>
        <begin position="1"/>
        <end position="28"/>
    </location>
</feature>
<evidence type="ECO:0000313" key="2">
    <source>
        <dbReference type="EMBL" id="OBI10140.1"/>
    </source>
</evidence>
<proteinExistence type="predicted"/>
<protein>
    <submittedName>
        <fullName evidence="2">Uncharacterized protein</fullName>
    </submittedName>
</protein>
<evidence type="ECO:0000256" key="1">
    <source>
        <dbReference type="SAM" id="MobiDB-lite"/>
    </source>
</evidence>
<dbReference type="EMBL" id="LZJY01000023">
    <property type="protein sequence ID" value="OBI10140.1"/>
    <property type="molecule type" value="Genomic_DNA"/>
</dbReference>
<feature type="compositionally biased region" description="Basic and acidic residues" evidence="1">
    <location>
        <begin position="1"/>
        <end position="13"/>
    </location>
</feature>
<name>A0A1A2WA73_MYCSC</name>
<accession>A0A1A2WA73</accession>
<dbReference type="AlphaFoldDB" id="A0A1A2WA73"/>
<evidence type="ECO:0000313" key="3">
    <source>
        <dbReference type="Proteomes" id="UP000092207"/>
    </source>
</evidence>
<organism evidence="2 3">
    <name type="scientific">Mycobacterium scrofulaceum</name>
    <dbReference type="NCBI Taxonomy" id="1783"/>
    <lineage>
        <taxon>Bacteria</taxon>
        <taxon>Bacillati</taxon>
        <taxon>Actinomycetota</taxon>
        <taxon>Actinomycetes</taxon>
        <taxon>Mycobacteriales</taxon>
        <taxon>Mycobacteriaceae</taxon>
        <taxon>Mycobacterium</taxon>
    </lineage>
</organism>
<dbReference type="Proteomes" id="UP000092207">
    <property type="component" value="Unassembled WGS sequence"/>
</dbReference>
<sequence>MPERTRHGTESKAQRATAGRRPSERIREAESMRLNVPMLGQVRVPRADHLAFYGGLAALAAIQILDWPMVLLLGAGQALAESQHSRVVRGFGDALSDA</sequence>
<comment type="caution">
    <text evidence="2">The sequence shown here is derived from an EMBL/GenBank/DDBJ whole genome shotgun (WGS) entry which is preliminary data.</text>
</comment>
<gene>
    <name evidence="2" type="ORF">A5679_07430</name>
</gene>
<reference evidence="2 3" key="1">
    <citation type="submission" date="2016-06" db="EMBL/GenBank/DDBJ databases">
        <authorList>
            <person name="Kjaerup R.B."/>
            <person name="Dalgaard T.S."/>
            <person name="Juul-Madsen H.R."/>
        </authorList>
    </citation>
    <scope>NUCLEOTIDE SEQUENCE [LARGE SCALE GENOMIC DNA]</scope>
    <source>
        <strain evidence="2 3">E2838</strain>
    </source>
</reference>